<gene>
    <name evidence="2" type="ORF">BJ322DRAFT_1102384</name>
</gene>
<evidence type="ECO:0000313" key="3">
    <source>
        <dbReference type="Proteomes" id="UP000736335"/>
    </source>
</evidence>
<feature type="region of interest" description="Disordered" evidence="1">
    <location>
        <begin position="102"/>
        <end position="121"/>
    </location>
</feature>
<feature type="compositionally biased region" description="Polar residues" evidence="1">
    <location>
        <begin position="498"/>
        <end position="515"/>
    </location>
</feature>
<feature type="region of interest" description="Disordered" evidence="1">
    <location>
        <begin position="544"/>
        <end position="569"/>
    </location>
</feature>
<comment type="caution">
    <text evidence="2">The sequence shown here is derived from an EMBL/GenBank/DDBJ whole genome shotgun (WGS) entry which is preliminary data.</text>
</comment>
<organism evidence="2 3">
    <name type="scientific">Thelephora terrestris</name>
    <dbReference type="NCBI Taxonomy" id="56493"/>
    <lineage>
        <taxon>Eukaryota</taxon>
        <taxon>Fungi</taxon>
        <taxon>Dikarya</taxon>
        <taxon>Basidiomycota</taxon>
        <taxon>Agaricomycotina</taxon>
        <taxon>Agaricomycetes</taxon>
        <taxon>Thelephorales</taxon>
        <taxon>Thelephoraceae</taxon>
        <taxon>Thelephora</taxon>
    </lineage>
</organism>
<sequence length="857" mass="94071">MSSKQLGKKPAPTPNTGTATGASTTKSGKSKEQLEFLTSHHLGFLTHQTATTLNRFWPPVFDGWYKKWPITVTPADIKQYGSPANAILVFRKVTNEKIRNWFHNHARPTSKSSKSDLKLNQNEKRKLAPAQAYCSYFWNHGLKDIVEARWKKHRESQSTVGGDSSAAATSGSSIPIDFKLKIAKEFYDALPPAEKKKVDDRRDEEWRKLYRPIRVIEDVRERDKKLAWHEVGQPSVAKTLSRMLKNLEDQAGCIAHLFVGFADPRTGDVSFQNYSQGGGEELDFRAFCGSDWDNVIEKRFMEWGMQIFGEPGTSGRKTFMFTNAPPVPDPGASSSAVSDSGFDVTEASDVLPLPQDLISFPVDGELHTTVPRASNFVSPQEIFGPGASNFVSPQEIFGNHKSVGSITEKTAIVPSAATQPLLPAPSSDLVLAHSSALLPTPSSDLVPAPVLDSCQADVDRVVLEPTPVTALPISHMTPEIPPNQRSSSPGDGSETAAAATSTYKARSKPNVTATTAPRRDSIEGAPEIILTLIGSGYELLKQPDVPSFATSSPPTSSSPTPSTTSFGEIVPSSQQSLEGFLTIPSDTSLALEHPPPSHQPLDGPSIATERSTLLASRITPSYRIDRSDIPSWLIERGRLDSVLMVEAGSLWERLIALWLRQERRLGFGLDEKIGTNLPMTNKPQILKEYFKWRHDPSKGDAVTLPEFGKEVTLWWSTIQPKWRHGGQTSPNNSNDYSYALAGGKKGVFLLILCLAWWDHSFGKNLNRTKEERRAAAAQDDAALDFSDLPTYDADWSNIVNDLIFVLELAQGWPVPTKGTPETPVVTSGQPETKRVASGRKKRAAEGTNTSRKRQKSS</sequence>
<dbReference type="EMBL" id="WIUZ02000001">
    <property type="protein sequence ID" value="KAF9791848.1"/>
    <property type="molecule type" value="Genomic_DNA"/>
</dbReference>
<feature type="compositionally biased region" description="Low complexity" evidence="1">
    <location>
        <begin position="8"/>
        <end position="27"/>
    </location>
</feature>
<dbReference type="AlphaFoldDB" id="A0A9P6HNJ3"/>
<keyword evidence="3" id="KW-1185">Reference proteome</keyword>
<protein>
    <submittedName>
        <fullName evidence="2">Uncharacterized protein</fullName>
    </submittedName>
</protein>
<reference evidence="2" key="2">
    <citation type="submission" date="2020-11" db="EMBL/GenBank/DDBJ databases">
        <authorList>
            <consortium name="DOE Joint Genome Institute"/>
            <person name="Kuo A."/>
            <person name="Miyauchi S."/>
            <person name="Kiss E."/>
            <person name="Drula E."/>
            <person name="Kohler A."/>
            <person name="Sanchez-Garcia M."/>
            <person name="Andreopoulos B."/>
            <person name="Barry K.W."/>
            <person name="Bonito G."/>
            <person name="Buee M."/>
            <person name="Carver A."/>
            <person name="Chen C."/>
            <person name="Cichocki N."/>
            <person name="Clum A."/>
            <person name="Culley D."/>
            <person name="Crous P.W."/>
            <person name="Fauchery L."/>
            <person name="Girlanda M."/>
            <person name="Hayes R."/>
            <person name="Keri Z."/>
            <person name="Labutti K."/>
            <person name="Lipzen A."/>
            <person name="Lombard V."/>
            <person name="Magnuson J."/>
            <person name="Maillard F."/>
            <person name="Morin E."/>
            <person name="Murat C."/>
            <person name="Nolan M."/>
            <person name="Ohm R."/>
            <person name="Pangilinan J."/>
            <person name="Pereira M."/>
            <person name="Perotto S."/>
            <person name="Peter M."/>
            <person name="Riley R."/>
            <person name="Sitrit Y."/>
            <person name="Stielow B."/>
            <person name="Szollosi G."/>
            <person name="Zifcakova L."/>
            <person name="Stursova M."/>
            <person name="Spatafora J.W."/>
            <person name="Tedersoo L."/>
            <person name="Vaario L.-M."/>
            <person name="Yamada A."/>
            <person name="Yan M."/>
            <person name="Wang P."/>
            <person name="Xu J."/>
            <person name="Bruns T."/>
            <person name="Baldrian P."/>
            <person name="Vilgalys R."/>
            <person name="Henrissat B."/>
            <person name="Grigoriev I.V."/>
            <person name="Hibbett D."/>
            <person name="Nagy L.G."/>
            <person name="Martin F.M."/>
        </authorList>
    </citation>
    <scope>NUCLEOTIDE SEQUENCE</scope>
    <source>
        <strain evidence="2">UH-Tt-Lm1</strain>
    </source>
</reference>
<evidence type="ECO:0000313" key="2">
    <source>
        <dbReference type="EMBL" id="KAF9791848.1"/>
    </source>
</evidence>
<feature type="compositionally biased region" description="Low complexity" evidence="1">
    <location>
        <begin position="550"/>
        <end position="565"/>
    </location>
</feature>
<accession>A0A9P6HNJ3</accession>
<feature type="region of interest" description="Disordered" evidence="1">
    <location>
        <begin position="469"/>
        <end position="519"/>
    </location>
</feature>
<dbReference type="OrthoDB" id="3056990at2759"/>
<reference evidence="2" key="1">
    <citation type="journal article" date="2020" name="Nat. Commun.">
        <title>Large-scale genome sequencing of mycorrhizal fungi provides insights into the early evolution of symbiotic traits.</title>
        <authorList>
            <person name="Miyauchi S."/>
            <person name="Kiss E."/>
            <person name="Kuo A."/>
            <person name="Drula E."/>
            <person name="Kohler A."/>
            <person name="Sanchez-Garcia M."/>
            <person name="Morin E."/>
            <person name="Andreopoulos B."/>
            <person name="Barry K.W."/>
            <person name="Bonito G."/>
            <person name="Buee M."/>
            <person name="Carver A."/>
            <person name="Chen C."/>
            <person name="Cichocki N."/>
            <person name="Clum A."/>
            <person name="Culley D."/>
            <person name="Crous P.W."/>
            <person name="Fauchery L."/>
            <person name="Girlanda M."/>
            <person name="Hayes R.D."/>
            <person name="Keri Z."/>
            <person name="LaButti K."/>
            <person name="Lipzen A."/>
            <person name="Lombard V."/>
            <person name="Magnuson J."/>
            <person name="Maillard F."/>
            <person name="Murat C."/>
            <person name="Nolan M."/>
            <person name="Ohm R.A."/>
            <person name="Pangilinan J."/>
            <person name="Pereira M.F."/>
            <person name="Perotto S."/>
            <person name="Peter M."/>
            <person name="Pfister S."/>
            <person name="Riley R."/>
            <person name="Sitrit Y."/>
            <person name="Stielow J.B."/>
            <person name="Szollosi G."/>
            <person name="Zifcakova L."/>
            <person name="Stursova M."/>
            <person name="Spatafora J.W."/>
            <person name="Tedersoo L."/>
            <person name="Vaario L.M."/>
            <person name="Yamada A."/>
            <person name="Yan M."/>
            <person name="Wang P."/>
            <person name="Xu J."/>
            <person name="Bruns T."/>
            <person name="Baldrian P."/>
            <person name="Vilgalys R."/>
            <person name="Dunand C."/>
            <person name="Henrissat B."/>
            <person name="Grigoriev I.V."/>
            <person name="Hibbett D."/>
            <person name="Nagy L.G."/>
            <person name="Martin F.M."/>
        </authorList>
    </citation>
    <scope>NUCLEOTIDE SEQUENCE</scope>
    <source>
        <strain evidence="2">UH-Tt-Lm1</strain>
    </source>
</reference>
<name>A0A9P6HNJ3_9AGAM</name>
<proteinExistence type="predicted"/>
<dbReference type="Proteomes" id="UP000736335">
    <property type="component" value="Unassembled WGS sequence"/>
</dbReference>
<evidence type="ECO:0000256" key="1">
    <source>
        <dbReference type="SAM" id="MobiDB-lite"/>
    </source>
</evidence>
<feature type="region of interest" description="Disordered" evidence="1">
    <location>
        <begin position="1"/>
        <end position="30"/>
    </location>
</feature>
<feature type="region of interest" description="Disordered" evidence="1">
    <location>
        <begin position="815"/>
        <end position="857"/>
    </location>
</feature>